<feature type="transmembrane region" description="Helical" evidence="1">
    <location>
        <begin position="228"/>
        <end position="247"/>
    </location>
</feature>
<dbReference type="Proteomes" id="UP000052013">
    <property type="component" value="Unassembled WGS sequence"/>
</dbReference>
<feature type="transmembrane region" description="Helical" evidence="1">
    <location>
        <begin position="138"/>
        <end position="160"/>
    </location>
</feature>
<protein>
    <recommendedName>
        <fullName evidence="4">ABC superfamily ATP binding cassette transporter, membrane protein</fullName>
    </recommendedName>
</protein>
<gene>
    <name evidence="2" type="ORF">FC85_GL002857</name>
</gene>
<evidence type="ECO:0000256" key="1">
    <source>
        <dbReference type="SAM" id="Phobius"/>
    </source>
</evidence>
<comment type="caution">
    <text evidence="2">The sequence shown here is derived from an EMBL/GenBank/DDBJ whole genome shotgun (WGS) entry which is preliminary data.</text>
</comment>
<dbReference type="PANTHER" id="PTHR37305">
    <property type="entry name" value="INTEGRAL MEMBRANE PROTEIN-RELATED"/>
    <property type="match status" value="1"/>
</dbReference>
<organism evidence="2 3">
    <name type="scientific">Lentilactobacillus diolivorans DSM 14421</name>
    <dbReference type="NCBI Taxonomy" id="1423739"/>
    <lineage>
        <taxon>Bacteria</taxon>
        <taxon>Bacillati</taxon>
        <taxon>Bacillota</taxon>
        <taxon>Bacilli</taxon>
        <taxon>Lactobacillales</taxon>
        <taxon>Lactobacillaceae</taxon>
        <taxon>Lentilactobacillus</taxon>
    </lineage>
</organism>
<keyword evidence="1" id="KW-1133">Transmembrane helix</keyword>
<evidence type="ECO:0000313" key="3">
    <source>
        <dbReference type="Proteomes" id="UP000052013"/>
    </source>
</evidence>
<name>A0A0R1SJS9_9LACO</name>
<proteinExistence type="predicted"/>
<evidence type="ECO:0000313" key="2">
    <source>
        <dbReference type="EMBL" id="KRL66549.1"/>
    </source>
</evidence>
<feature type="transmembrane region" description="Helical" evidence="1">
    <location>
        <begin position="17"/>
        <end position="34"/>
    </location>
</feature>
<dbReference type="PANTHER" id="PTHR37305:SF1">
    <property type="entry name" value="MEMBRANE PROTEIN"/>
    <property type="match status" value="1"/>
</dbReference>
<dbReference type="EMBL" id="AZEY01000041">
    <property type="protein sequence ID" value="KRL66549.1"/>
    <property type="molecule type" value="Genomic_DNA"/>
</dbReference>
<dbReference type="STRING" id="1423739.FC85_GL002857"/>
<reference evidence="2 3" key="1">
    <citation type="journal article" date="2015" name="Genome Announc.">
        <title>Expanding the biotechnology potential of lactobacilli through comparative genomics of 213 strains and associated genera.</title>
        <authorList>
            <person name="Sun Z."/>
            <person name="Harris H.M."/>
            <person name="McCann A."/>
            <person name="Guo C."/>
            <person name="Argimon S."/>
            <person name="Zhang W."/>
            <person name="Yang X."/>
            <person name="Jeffery I.B."/>
            <person name="Cooney J.C."/>
            <person name="Kagawa T.F."/>
            <person name="Liu W."/>
            <person name="Song Y."/>
            <person name="Salvetti E."/>
            <person name="Wrobel A."/>
            <person name="Rasinkangas P."/>
            <person name="Parkhill J."/>
            <person name="Rea M.C."/>
            <person name="O'Sullivan O."/>
            <person name="Ritari J."/>
            <person name="Douillard F.P."/>
            <person name="Paul Ross R."/>
            <person name="Yang R."/>
            <person name="Briner A.E."/>
            <person name="Felis G.E."/>
            <person name="de Vos W.M."/>
            <person name="Barrangou R."/>
            <person name="Klaenhammer T.R."/>
            <person name="Caufield P.W."/>
            <person name="Cui Y."/>
            <person name="Zhang H."/>
            <person name="O'Toole P.W."/>
        </authorList>
    </citation>
    <scope>NUCLEOTIDE SEQUENCE [LARGE SCALE GENOMIC DNA]</scope>
    <source>
        <strain evidence="2 3">DSM 14421</strain>
    </source>
</reference>
<accession>A0A0R1SJS9</accession>
<dbReference type="PATRIC" id="fig|1423739.3.peg.2969"/>
<dbReference type="Pfam" id="PF12730">
    <property type="entry name" value="ABC2_membrane_4"/>
    <property type="match status" value="1"/>
</dbReference>
<dbReference type="RefSeq" id="WP_057864420.1">
    <property type="nucleotide sequence ID" value="NZ_AZEY01000041.1"/>
</dbReference>
<dbReference type="AlphaFoldDB" id="A0A0R1SJS9"/>
<sequence length="252" mass="28562">MKSNLVREFYKFRHQRIPLYGVIALLLLMLYSAFDGTKVSRLTISQGFGAGQWIILILITVGSTFVDMEYQNGTIVTLLYKNSNKVRIYIAKLMVINLYGVALLAFSMIFTMVFKVLLVGSQYSWGSIYDQRSLINDFSLNMLGSLIYMFFIVTLAFLLISLVKANAAVVGIGLVIVFFGSYFSTLLLTTVPSLKAITAWNPFNMIFVINQLSNSTYMKFTYLTSSQLIIGNIAYTFLFVVLGYLLFKKRRV</sequence>
<feature type="transmembrane region" description="Helical" evidence="1">
    <location>
        <begin position="89"/>
        <end position="118"/>
    </location>
</feature>
<keyword evidence="1" id="KW-0472">Membrane</keyword>
<keyword evidence="1" id="KW-0812">Transmembrane</keyword>
<feature type="transmembrane region" description="Helical" evidence="1">
    <location>
        <begin position="46"/>
        <end position="68"/>
    </location>
</feature>
<evidence type="ECO:0008006" key="4">
    <source>
        <dbReference type="Google" id="ProtNLM"/>
    </source>
</evidence>
<feature type="transmembrane region" description="Helical" evidence="1">
    <location>
        <begin position="167"/>
        <end position="188"/>
    </location>
</feature>